<dbReference type="InterPro" id="IPR006153">
    <property type="entry name" value="Cation/H_exchanger_TM"/>
</dbReference>
<keyword evidence="5 8" id="KW-1133">Transmembrane helix</keyword>
<dbReference type="AlphaFoldDB" id="A0A1I1N616"/>
<dbReference type="Gene3D" id="1.20.1530.20">
    <property type="match status" value="1"/>
</dbReference>
<evidence type="ECO:0000256" key="7">
    <source>
        <dbReference type="ARBA" id="ARBA00023136"/>
    </source>
</evidence>
<proteinExistence type="predicted"/>
<feature type="transmembrane region" description="Helical" evidence="8">
    <location>
        <begin position="160"/>
        <end position="180"/>
    </location>
</feature>
<dbReference type="SUPFAM" id="SSF52402">
    <property type="entry name" value="Adenine nucleotide alpha hydrolases-like"/>
    <property type="match status" value="1"/>
</dbReference>
<evidence type="ECO:0000256" key="1">
    <source>
        <dbReference type="ARBA" id="ARBA00004141"/>
    </source>
</evidence>
<dbReference type="InterPro" id="IPR038770">
    <property type="entry name" value="Na+/solute_symporter_sf"/>
</dbReference>
<reference evidence="12" key="1">
    <citation type="submission" date="2016-10" db="EMBL/GenBank/DDBJ databases">
        <authorList>
            <person name="Varghese N."/>
            <person name="Submissions S."/>
        </authorList>
    </citation>
    <scope>NUCLEOTIDE SEQUENCE [LARGE SCALE GENOMIC DNA]</scope>
    <source>
        <strain evidence="12">CGMCC 1.10370</strain>
    </source>
</reference>
<name>A0A1I1N616_9FLAO</name>
<keyword evidence="7 8" id="KW-0472">Membrane</keyword>
<feature type="transmembrane region" description="Helical" evidence="8">
    <location>
        <begin position="20"/>
        <end position="37"/>
    </location>
</feature>
<evidence type="ECO:0000256" key="4">
    <source>
        <dbReference type="ARBA" id="ARBA00022692"/>
    </source>
</evidence>
<dbReference type="GO" id="GO:1902600">
    <property type="term" value="P:proton transmembrane transport"/>
    <property type="evidence" value="ECO:0007669"/>
    <property type="project" value="InterPro"/>
</dbReference>
<dbReference type="PANTHER" id="PTHR43562">
    <property type="entry name" value="NAPA-TYPE SODIUM/HYDROGEN ANTIPORTER"/>
    <property type="match status" value="1"/>
</dbReference>
<keyword evidence="4 8" id="KW-0812">Transmembrane</keyword>
<dbReference type="EMBL" id="FOMH01000003">
    <property type="protein sequence ID" value="SFC92895.1"/>
    <property type="molecule type" value="Genomic_DNA"/>
</dbReference>
<evidence type="ECO:0000256" key="3">
    <source>
        <dbReference type="ARBA" id="ARBA00022449"/>
    </source>
</evidence>
<comment type="subcellular location">
    <subcellularLocation>
        <location evidence="1">Membrane</location>
        <topology evidence="1">Multi-pass membrane protein</topology>
    </subcellularLocation>
</comment>
<feature type="transmembrane region" description="Helical" evidence="8">
    <location>
        <begin position="370"/>
        <end position="389"/>
    </location>
</feature>
<feature type="transmembrane region" description="Helical" evidence="8">
    <location>
        <begin position="278"/>
        <end position="302"/>
    </location>
</feature>
<dbReference type="GO" id="GO:0015297">
    <property type="term" value="F:antiporter activity"/>
    <property type="evidence" value="ECO:0007669"/>
    <property type="project" value="UniProtKB-KW"/>
</dbReference>
<organism evidence="11 12">
    <name type="scientific">Flavobacterium phragmitis</name>
    <dbReference type="NCBI Taxonomy" id="739143"/>
    <lineage>
        <taxon>Bacteria</taxon>
        <taxon>Pseudomonadati</taxon>
        <taxon>Bacteroidota</taxon>
        <taxon>Flavobacteriia</taxon>
        <taxon>Flavobacteriales</taxon>
        <taxon>Flavobacteriaceae</taxon>
        <taxon>Flavobacterium</taxon>
    </lineage>
</organism>
<keyword evidence="2" id="KW-0813">Transport</keyword>
<dbReference type="Pfam" id="PF00999">
    <property type="entry name" value="Na_H_Exchanger"/>
    <property type="match status" value="1"/>
</dbReference>
<sequence length="715" mass="78860">MIEFFKHLLQEFELPLSNPVLIFSLILFIILLSPILLKKINIPGIIGLIISGVIIGPHGLNILAKNSAVDLFSTIGLLYIMFIAGLELDMNEFKANRNKSLLFGFFTFILPLSIGFPVCFYLLQYDFNASFLTASMFATHTLVAYPIVSKLGIAKNQAVAITVGGTILTDTAVLIILAVIMGSAQGSLNQAFWIKLTISLAIFSAIMFLVIPRIAKWFFKKLESEKHAHYIFVLSVVFFAAFLAEVAGVEPIIGAFVAGLALNPLIPHSSALMNRIEFIGNSLFIPFFLISVGMLVDVSVILSGPTALIVAGTLSIVAIFGKWIAAFFTQIVFKYTRTERQLIFGLSSAHAAATLAVILVGFKAKILDENILNGTIILILITCIVASFATEKAAKKIAICEEEISPEDPGRDQILDEHILIPLAKTSAAASLLDFALLIKDKKSSNPVTLLTIVPNNNQAEKNILKYRKAADKFVIQGSASEVKINTIARIDHNPASGIARTSKEIMSDIVIVGWPRKTGFIDKIFGENVDSIINNVDKSLFICRFQKNFIEEKRLVFVCPPFSERGAGFLVLLQKICRLSQELSISIVIHAEYKTYETIQQIANNLKLNAKLGFKNVSDWEDFESISDEMKPTDLIVFNLSRKGSVSYQSIFDRLPQKIEKFFNDNNVILVYPQDDRKESAMDAYEDFTASPLAKGIEAIEQIGRGLGSILKKG</sequence>
<dbReference type="PANTHER" id="PTHR43562:SF4">
    <property type="entry name" value="NA(+)_H(+) ANTIPORTER NHAS5"/>
    <property type="match status" value="1"/>
</dbReference>
<feature type="domain" description="UspA" evidence="9">
    <location>
        <begin position="418"/>
        <end position="545"/>
    </location>
</feature>
<feature type="transmembrane region" description="Helical" evidence="8">
    <location>
        <begin position="308"/>
        <end position="333"/>
    </location>
</feature>
<evidence type="ECO:0000256" key="5">
    <source>
        <dbReference type="ARBA" id="ARBA00022989"/>
    </source>
</evidence>
<feature type="transmembrane region" description="Helical" evidence="8">
    <location>
        <begin position="69"/>
        <end position="88"/>
    </location>
</feature>
<feature type="transmembrane region" description="Helical" evidence="8">
    <location>
        <begin position="342"/>
        <end position="364"/>
    </location>
</feature>
<evidence type="ECO:0000259" key="10">
    <source>
        <dbReference type="Pfam" id="PF00999"/>
    </source>
</evidence>
<evidence type="ECO:0000313" key="12">
    <source>
        <dbReference type="Proteomes" id="UP000199672"/>
    </source>
</evidence>
<evidence type="ECO:0000313" key="11">
    <source>
        <dbReference type="EMBL" id="SFC92895.1"/>
    </source>
</evidence>
<dbReference type="GO" id="GO:0016020">
    <property type="term" value="C:membrane"/>
    <property type="evidence" value="ECO:0007669"/>
    <property type="project" value="UniProtKB-SubCell"/>
</dbReference>
<feature type="transmembrane region" description="Helical" evidence="8">
    <location>
        <begin position="100"/>
        <end position="123"/>
    </location>
</feature>
<evidence type="ECO:0000259" key="9">
    <source>
        <dbReference type="Pfam" id="PF00582"/>
    </source>
</evidence>
<accession>A0A1I1N616</accession>
<keyword evidence="3" id="KW-0050">Antiport</keyword>
<feature type="transmembrane region" description="Helical" evidence="8">
    <location>
        <begin position="227"/>
        <end position="243"/>
    </location>
</feature>
<feature type="transmembrane region" description="Helical" evidence="8">
    <location>
        <begin position="44"/>
        <end position="63"/>
    </location>
</feature>
<dbReference type="InterPro" id="IPR006016">
    <property type="entry name" value="UspA"/>
</dbReference>
<keyword evidence="6" id="KW-0406">Ion transport</keyword>
<gene>
    <name evidence="11" type="ORF">SAMN05216297_10392</name>
</gene>
<evidence type="ECO:0000256" key="6">
    <source>
        <dbReference type="ARBA" id="ARBA00023065"/>
    </source>
</evidence>
<feature type="transmembrane region" description="Helical" evidence="8">
    <location>
        <begin position="192"/>
        <end position="215"/>
    </location>
</feature>
<feature type="transmembrane region" description="Helical" evidence="8">
    <location>
        <begin position="249"/>
        <end position="266"/>
    </location>
</feature>
<dbReference type="RefSeq" id="WP_091491719.1">
    <property type="nucleotide sequence ID" value="NZ_FOMH01000003.1"/>
</dbReference>
<feature type="domain" description="Cation/H+ exchanger transmembrane" evidence="10">
    <location>
        <begin position="28"/>
        <end position="390"/>
    </location>
</feature>
<dbReference type="Gene3D" id="3.40.50.620">
    <property type="entry name" value="HUPs"/>
    <property type="match status" value="1"/>
</dbReference>
<dbReference type="OrthoDB" id="9793589at2"/>
<dbReference type="Proteomes" id="UP000199672">
    <property type="component" value="Unassembled WGS sequence"/>
</dbReference>
<dbReference type="Pfam" id="PF00582">
    <property type="entry name" value="Usp"/>
    <property type="match status" value="1"/>
</dbReference>
<keyword evidence="12" id="KW-1185">Reference proteome</keyword>
<evidence type="ECO:0000256" key="8">
    <source>
        <dbReference type="SAM" id="Phobius"/>
    </source>
</evidence>
<evidence type="ECO:0000256" key="2">
    <source>
        <dbReference type="ARBA" id="ARBA00022448"/>
    </source>
</evidence>
<dbReference type="STRING" id="739143.SAMN05216297_10392"/>
<dbReference type="InterPro" id="IPR014729">
    <property type="entry name" value="Rossmann-like_a/b/a_fold"/>
</dbReference>
<protein>
    <submittedName>
        <fullName evidence="11">Transporter, CPA2 family</fullName>
    </submittedName>
</protein>
<feature type="transmembrane region" description="Helical" evidence="8">
    <location>
        <begin position="129"/>
        <end position="148"/>
    </location>
</feature>